<protein>
    <submittedName>
        <fullName evidence="1">Uncharacterized protein</fullName>
    </submittedName>
</protein>
<evidence type="ECO:0000313" key="2">
    <source>
        <dbReference type="Proteomes" id="UP001234297"/>
    </source>
</evidence>
<name>A0ACC2LGW2_PERAE</name>
<evidence type="ECO:0000313" key="1">
    <source>
        <dbReference type="EMBL" id="KAJ8632590.1"/>
    </source>
</evidence>
<proteinExistence type="predicted"/>
<gene>
    <name evidence="1" type="ORF">MRB53_025926</name>
</gene>
<accession>A0ACC2LGW2</accession>
<sequence>MEGLCSFLGSGDGTARDDNGRRQAARRDQKPDLSPLIFSGEDELAATGILRRNPISVPHSRLEPISALFYNEDDVQKSESIS</sequence>
<comment type="caution">
    <text evidence="1">The sequence shown here is derived from an EMBL/GenBank/DDBJ whole genome shotgun (WGS) entry which is preliminary data.</text>
</comment>
<dbReference type="EMBL" id="CM056816">
    <property type="protein sequence ID" value="KAJ8632590.1"/>
    <property type="molecule type" value="Genomic_DNA"/>
</dbReference>
<organism evidence="1 2">
    <name type="scientific">Persea americana</name>
    <name type="common">Avocado</name>
    <dbReference type="NCBI Taxonomy" id="3435"/>
    <lineage>
        <taxon>Eukaryota</taxon>
        <taxon>Viridiplantae</taxon>
        <taxon>Streptophyta</taxon>
        <taxon>Embryophyta</taxon>
        <taxon>Tracheophyta</taxon>
        <taxon>Spermatophyta</taxon>
        <taxon>Magnoliopsida</taxon>
        <taxon>Magnoliidae</taxon>
        <taxon>Laurales</taxon>
        <taxon>Lauraceae</taxon>
        <taxon>Persea</taxon>
    </lineage>
</organism>
<keyword evidence="2" id="KW-1185">Reference proteome</keyword>
<dbReference type="Proteomes" id="UP001234297">
    <property type="component" value="Chromosome 8"/>
</dbReference>
<reference evidence="1 2" key="1">
    <citation type="journal article" date="2022" name="Hortic Res">
        <title>A haplotype resolved chromosomal level avocado genome allows analysis of novel avocado genes.</title>
        <authorList>
            <person name="Nath O."/>
            <person name="Fletcher S.J."/>
            <person name="Hayward A."/>
            <person name="Shaw L.M."/>
            <person name="Masouleh A.K."/>
            <person name="Furtado A."/>
            <person name="Henry R.J."/>
            <person name="Mitter N."/>
        </authorList>
    </citation>
    <scope>NUCLEOTIDE SEQUENCE [LARGE SCALE GENOMIC DNA]</scope>
    <source>
        <strain evidence="2">cv. Hass</strain>
    </source>
</reference>